<comment type="caution">
    <text evidence="6">The sequence shown here is derived from an EMBL/GenBank/DDBJ whole genome shotgun (WGS) entry which is preliminary data.</text>
</comment>
<dbReference type="GO" id="GO:0030488">
    <property type="term" value="P:tRNA methylation"/>
    <property type="evidence" value="ECO:0007669"/>
    <property type="project" value="UniProtKB-UniRule"/>
</dbReference>
<feature type="binding site" evidence="5">
    <location>
        <position position="124"/>
    </location>
    <ligand>
        <name>S-adenosyl-L-methionine</name>
        <dbReference type="ChEBI" id="CHEBI:59789"/>
    </ligand>
</feature>
<keyword evidence="1 5" id="KW-0963">Cytoplasm</keyword>
<dbReference type="HAMAP" id="MF_00587">
    <property type="entry name" value="tRNA_methyltr_TrmY"/>
    <property type="match status" value="1"/>
</dbReference>
<dbReference type="InterPro" id="IPR007158">
    <property type="entry name" value="TrmY"/>
</dbReference>
<gene>
    <name evidence="5" type="primary">trmY</name>
    <name evidence="6" type="ORF">DRJ31_03965</name>
</gene>
<evidence type="ECO:0000313" key="6">
    <source>
        <dbReference type="EMBL" id="RLE49716.1"/>
    </source>
</evidence>
<sequence length="194" mass="21571">MKRIFVVKSSTARTAADFPLRDLAGAGGRFDVICRTLIAALSCRDGVRRDVEFYAVLKGPPSPPKTIYVSGEKIEEIPLSEVDVAEKLFTVFKGKVVKGFRVMDMGFEKLVRKLLTEGVKLYYLHEKGVSLEKVDVRVKCLGFILGDQLGLSREEEGFLENLGIEKVCIGPKVYLSSHCIAVVNYELDLMFSTS</sequence>
<keyword evidence="5" id="KW-0819">tRNA processing</keyword>
<dbReference type="GO" id="GO:0005737">
    <property type="term" value="C:cytoplasm"/>
    <property type="evidence" value="ECO:0007669"/>
    <property type="project" value="UniProtKB-SubCell"/>
</dbReference>
<dbReference type="EMBL" id="QMQV01000025">
    <property type="protein sequence ID" value="RLE49716.1"/>
    <property type="molecule type" value="Genomic_DNA"/>
</dbReference>
<dbReference type="Proteomes" id="UP000278475">
    <property type="component" value="Unassembled WGS sequence"/>
</dbReference>
<proteinExistence type="inferred from homology"/>
<feature type="binding site" evidence="5">
    <location>
        <position position="179"/>
    </location>
    <ligand>
        <name>S-adenosyl-L-methionine</name>
        <dbReference type="ChEBI" id="CHEBI:59789"/>
    </ligand>
</feature>
<name>A0A497ERH8_9CREN</name>
<dbReference type="GO" id="GO:0008757">
    <property type="term" value="F:S-adenosylmethionine-dependent methyltransferase activity"/>
    <property type="evidence" value="ECO:0007669"/>
    <property type="project" value="UniProtKB-UniRule"/>
</dbReference>
<dbReference type="Pfam" id="PF04013">
    <property type="entry name" value="Methyltrn_RNA_2"/>
    <property type="match status" value="1"/>
</dbReference>
<dbReference type="SUPFAM" id="SSF75217">
    <property type="entry name" value="alpha/beta knot"/>
    <property type="match status" value="1"/>
</dbReference>
<keyword evidence="3 5" id="KW-0808">Transferase</keyword>
<protein>
    <recommendedName>
        <fullName evidence="5">tRNA (pseudouridine(54)-N(1))-methyltransferase</fullName>
        <ecNumber evidence="5">2.1.1.257</ecNumber>
    </recommendedName>
</protein>
<dbReference type="PANTHER" id="PTHR40703">
    <property type="entry name" value="TRNA (PSEUDOURIDINE(54)-N(1))-METHYLTRANSFERASE"/>
    <property type="match status" value="1"/>
</dbReference>
<dbReference type="InterPro" id="IPR029026">
    <property type="entry name" value="tRNA_m1G_MTases_N"/>
</dbReference>
<organism evidence="6 7">
    <name type="scientific">Thermoproteota archaeon</name>
    <dbReference type="NCBI Taxonomy" id="2056631"/>
    <lineage>
        <taxon>Archaea</taxon>
        <taxon>Thermoproteota</taxon>
    </lineage>
</organism>
<dbReference type="InterPro" id="IPR029028">
    <property type="entry name" value="Alpha/beta_knot_MTases"/>
</dbReference>
<comment type="similarity">
    <text evidence="5">Belongs to the methyltransferase superfamily. TrmY family.</text>
</comment>
<feature type="binding site" evidence="5">
    <location>
        <position position="146"/>
    </location>
    <ligand>
        <name>S-adenosyl-L-methionine</name>
        <dbReference type="ChEBI" id="CHEBI:59789"/>
    </ligand>
</feature>
<accession>A0A497ERH8</accession>
<comment type="subcellular location">
    <subcellularLocation>
        <location evidence="5">Cytoplasm</location>
    </subcellularLocation>
</comment>
<comment type="function">
    <text evidence="5">Specifically catalyzes the N1-methylation of pseudouridine at position 54 (Psi54) in tRNAs.</text>
</comment>
<evidence type="ECO:0000313" key="7">
    <source>
        <dbReference type="Proteomes" id="UP000278475"/>
    </source>
</evidence>
<dbReference type="CDD" id="cd18087">
    <property type="entry name" value="TrmY-like"/>
    <property type="match status" value="1"/>
</dbReference>
<dbReference type="Gene3D" id="3.40.1280.10">
    <property type="match status" value="1"/>
</dbReference>
<keyword evidence="4 5" id="KW-0949">S-adenosyl-L-methionine</keyword>
<comment type="catalytic activity">
    <reaction evidence="5">
        <text>pseudouridine(54) in tRNA + S-adenosyl-L-methionine = N(1)-methylpseudouridine(54) in tRNA + S-adenosyl-L-homocysteine + H(+)</text>
        <dbReference type="Rhea" id="RHEA:55292"/>
        <dbReference type="Rhea" id="RHEA-COMP:14140"/>
        <dbReference type="Rhea" id="RHEA-COMP:14141"/>
        <dbReference type="ChEBI" id="CHEBI:15378"/>
        <dbReference type="ChEBI" id="CHEBI:57856"/>
        <dbReference type="ChEBI" id="CHEBI:59789"/>
        <dbReference type="ChEBI" id="CHEBI:65314"/>
        <dbReference type="ChEBI" id="CHEBI:74890"/>
        <dbReference type="EC" id="2.1.1.257"/>
    </reaction>
</comment>
<dbReference type="PANTHER" id="PTHR40703:SF1">
    <property type="entry name" value="TRNA (PSEUDOURIDINE(54)-N(1))-METHYLTRANSFERASE"/>
    <property type="match status" value="1"/>
</dbReference>
<reference evidence="6 7" key="1">
    <citation type="submission" date="2018-06" db="EMBL/GenBank/DDBJ databases">
        <title>Extensive metabolic versatility and redundancy in microbially diverse, dynamic hydrothermal sediments.</title>
        <authorList>
            <person name="Dombrowski N."/>
            <person name="Teske A."/>
            <person name="Baker B.J."/>
        </authorList>
    </citation>
    <scope>NUCLEOTIDE SEQUENCE [LARGE SCALE GENOMIC DNA]</scope>
    <source>
        <strain evidence="6">B66_G16</strain>
    </source>
</reference>
<dbReference type="EC" id="2.1.1.257" evidence="5"/>
<evidence type="ECO:0000256" key="2">
    <source>
        <dbReference type="ARBA" id="ARBA00022603"/>
    </source>
</evidence>
<comment type="caution">
    <text evidence="5">Lacks conserved residue(s) required for the propagation of feature annotation.</text>
</comment>
<dbReference type="GO" id="GO:0008175">
    <property type="term" value="F:tRNA methyltransferase activity"/>
    <property type="evidence" value="ECO:0007669"/>
    <property type="project" value="UniProtKB-UniRule"/>
</dbReference>
<evidence type="ECO:0000256" key="5">
    <source>
        <dbReference type="HAMAP-Rule" id="MF_00587"/>
    </source>
</evidence>
<keyword evidence="2 5" id="KW-0489">Methyltransferase</keyword>
<dbReference type="AlphaFoldDB" id="A0A497ERH8"/>
<evidence type="ECO:0000256" key="4">
    <source>
        <dbReference type="ARBA" id="ARBA00022691"/>
    </source>
</evidence>
<comment type="subunit">
    <text evidence="5">Homodimer.</text>
</comment>
<evidence type="ECO:0000256" key="3">
    <source>
        <dbReference type="ARBA" id="ARBA00022679"/>
    </source>
</evidence>
<evidence type="ECO:0000256" key="1">
    <source>
        <dbReference type="ARBA" id="ARBA00022490"/>
    </source>
</evidence>